<dbReference type="InterPro" id="IPR016130">
    <property type="entry name" value="Tyr_Pase_AS"/>
</dbReference>
<dbReference type="PANTHER" id="PTHR19134">
    <property type="entry name" value="RECEPTOR-TYPE TYROSINE-PROTEIN PHOSPHATASE"/>
    <property type="match status" value="1"/>
</dbReference>
<dbReference type="Pfam" id="PF00102">
    <property type="entry name" value="Y_phosphatase"/>
    <property type="match status" value="1"/>
</dbReference>
<dbReference type="SUPFAM" id="SSF52799">
    <property type="entry name" value="(Phosphotyrosine protein) phosphatases II"/>
    <property type="match status" value="1"/>
</dbReference>
<gene>
    <name evidence="4" type="ORF">STCU_01873</name>
</gene>
<dbReference type="GO" id="GO:0004725">
    <property type="term" value="F:protein tyrosine phosphatase activity"/>
    <property type="evidence" value="ECO:0007669"/>
    <property type="project" value="InterPro"/>
</dbReference>
<name>S9UYH7_9TRYP</name>
<proteinExistence type="predicted"/>
<comment type="caution">
    <text evidence="4">The sequence shown here is derived from an EMBL/GenBank/DDBJ whole genome shotgun (WGS) entry which is preliminary data.</text>
</comment>
<dbReference type="AlphaFoldDB" id="S9UYH7"/>
<dbReference type="OrthoDB" id="10253954at2759"/>
<dbReference type="Proteomes" id="UP000015354">
    <property type="component" value="Unassembled WGS sequence"/>
</dbReference>
<dbReference type="PROSITE" id="PS50055">
    <property type="entry name" value="TYR_PHOSPHATASE_PTP"/>
    <property type="match status" value="1"/>
</dbReference>
<feature type="domain" description="Tyrosine specific protein phosphatases" evidence="3">
    <location>
        <begin position="212"/>
        <end position="287"/>
    </location>
</feature>
<feature type="region of interest" description="Disordered" evidence="1">
    <location>
        <begin position="322"/>
        <end position="410"/>
    </location>
</feature>
<dbReference type="InterPro" id="IPR029021">
    <property type="entry name" value="Prot-tyrosine_phosphatase-like"/>
</dbReference>
<reference evidence="4 5" key="1">
    <citation type="journal article" date="2013" name="PLoS ONE">
        <title>Predicting the Proteins of Angomonas deanei, Strigomonas culicis and Their Respective Endosymbionts Reveals New Aspects of the Trypanosomatidae Family.</title>
        <authorList>
            <person name="Motta M.C."/>
            <person name="Martins A.C."/>
            <person name="de Souza S.S."/>
            <person name="Catta-Preta C.M."/>
            <person name="Silva R."/>
            <person name="Klein C.C."/>
            <person name="de Almeida L.G."/>
            <person name="de Lima Cunha O."/>
            <person name="Ciapina L.P."/>
            <person name="Brocchi M."/>
            <person name="Colabardini A.C."/>
            <person name="de Araujo Lima B."/>
            <person name="Machado C.R."/>
            <person name="de Almeida Soares C.M."/>
            <person name="Probst C.M."/>
            <person name="de Menezes C.B."/>
            <person name="Thompson C.E."/>
            <person name="Bartholomeu D.C."/>
            <person name="Gradia D.F."/>
            <person name="Pavoni D.P."/>
            <person name="Grisard E.C."/>
            <person name="Fantinatti-Garboggini F."/>
            <person name="Marchini F.K."/>
            <person name="Rodrigues-Luiz G.F."/>
            <person name="Wagner G."/>
            <person name="Goldman G.H."/>
            <person name="Fietto J.L."/>
            <person name="Elias M.C."/>
            <person name="Goldman M.H."/>
            <person name="Sagot M.F."/>
            <person name="Pereira M."/>
            <person name="Stoco P.H."/>
            <person name="de Mendonca-Neto R.P."/>
            <person name="Teixeira S.M."/>
            <person name="Maciel T.E."/>
            <person name="de Oliveira Mendes T.A."/>
            <person name="Urmenyi T.P."/>
            <person name="de Souza W."/>
            <person name="Schenkman S."/>
            <person name="de Vasconcelos A.T."/>
        </authorList>
    </citation>
    <scope>NUCLEOTIDE SEQUENCE [LARGE SCALE GENOMIC DNA]</scope>
</reference>
<accession>S9UYH7</accession>
<dbReference type="SMART" id="SM00194">
    <property type="entry name" value="PTPc"/>
    <property type="match status" value="1"/>
</dbReference>
<keyword evidence="5" id="KW-1185">Reference proteome</keyword>
<evidence type="ECO:0000313" key="5">
    <source>
        <dbReference type="Proteomes" id="UP000015354"/>
    </source>
</evidence>
<evidence type="ECO:0000259" key="2">
    <source>
        <dbReference type="PROSITE" id="PS50055"/>
    </source>
</evidence>
<protein>
    <submittedName>
        <fullName evidence="4">Tyrosine specific protein phosphatase</fullName>
    </submittedName>
</protein>
<dbReference type="PRINTS" id="PR00700">
    <property type="entry name" value="PRTYPHPHTASE"/>
</dbReference>
<dbReference type="InterPro" id="IPR000242">
    <property type="entry name" value="PTP_cat"/>
</dbReference>
<dbReference type="CDD" id="cd00047">
    <property type="entry name" value="PTPc"/>
    <property type="match status" value="1"/>
</dbReference>
<feature type="domain" description="Tyrosine-protein phosphatase" evidence="2">
    <location>
        <begin position="31"/>
        <end position="296"/>
    </location>
</feature>
<dbReference type="PANTHER" id="PTHR19134:SF449">
    <property type="entry name" value="TYROSINE-PROTEIN PHOSPHATASE 1"/>
    <property type="match status" value="1"/>
</dbReference>
<dbReference type="SMART" id="SM00404">
    <property type="entry name" value="PTPc_motif"/>
    <property type="match status" value="1"/>
</dbReference>
<dbReference type="PROSITE" id="PS00383">
    <property type="entry name" value="TYR_PHOSPHATASE_1"/>
    <property type="match status" value="1"/>
</dbReference>
<sequence length="503" mass="56391">MSETQKAEIIRFRSHVRKLSSVTNSNGFDGFDKELSELMQVDQRVRSNLDEFYTGSLGSSVAKNRFDDVQPNESTIVRLKPLNKQGDGTYINANYVDARDAQDVPFVYIATQAPLENTVLDFWRMVYENDVAFIVMLCNCNENGKSKSKRYWPALHEMLDLGVLTVSTTSEIAHIDSVHRTFTLRTVRGEEKEIYHMQHVAWPDEGVPDSSVALMEMIQTIGKSPRSVKSPIVVHCSGGIGRTGIFVSMHILLAQFQKERTNISVPRVVHFLKLCRSGMVQRKDQYLFLYYATLREMERMVLSAQSGMNLLVQQPMRAQRASVTAAPAARPDAVSTTSPPPMLMRPKSAPTEKRWNPFRMFTSAPSSEQRGGHSRNGHESKSKSKSKKDGDSSSPRTEESSQCSEGSHTRRHVVNSTLGSFNGQNASPHFDLQAHHGNSRTIVHVQPIDTGMGNSSPSISLGSSYTRPRNTLEEELFRMQQVNRMKRASPTVVHHVGFSTLNT</sequence>
<dbReference type="EMBL" id="ATMH01001873">
    <property type="protein sequence ID" value="EPY33893.1"/>
    <property type="molecule type" value="Genomic_DNA"/>
</dbReference>
<dbReference type="InterPro" id="IPR000387">
    <property type="entry name" value="Tyr_Pase_dom"/>
</dbReference>
<dbReference type="InterPro" id="IPR003595">
    <property type="entry name" value="Tyr_Pase_cat"/>
</dbReference>
<evidence type="ECO:0000259" key="3">
    <source>
        <dbReference type="PROSITE" id="PS50056"/>
    </source>
</evidence>
<evidence type="ECO:0000256" key="1">
    <source>
        <dbReference type="SAM" id="MobiDB-lite"/>
    </source>
</evidence>
<dbReference type="PROSITE" id="PS50056">
    <property type="entry name" value="TYR_PHOSPHATASE_2"/>
    <property type="match status" value="1"/>
</dbReference>
<feature type="compositionally biased region" description="Basic and acidic residues" evidence="1">
    <location>
        <begin position="376"/>
        <end position="399"/>
    </location>
</feature>
<dbReference type="InterPro" id="IPR050348">
    <property type="entry name" value="Protein-Tyr_Phosphatase"/>
</dbReference>
<evidence type="ECO:0000313" key="4">
    <source>
        <dbReference type="EMBL" id="EPY33893.1"/>
    </source>
</evidence>
<dbReference type="Gene3D" id="3.90.190.10">
    <property type="entry name" value="Protein tyrosine phosphatase superfamily"/>
    <property type="match status" value="1"/>
</dbReference>
<organism evidence="4 5">
    <name type="scientific">Strigomonas culicis</name>
    <dbReference type="NCBI Taxonomy" id="28005"/>
    <lineage>
        <taxon>Eukaryota</taxon>
        <taxon>Discoba</taxon>
        <taxon>Euglenozoa</taxon>
        <taxon>Kinetoplastea</taxon>
        <taxon>Metakinetoplastina</taxon>
        <taxon>Trypanosomatida</taxon>
        <taxon>Trypanosomatidae</taxon>
        <taxon>Strigomonadinae</taxon>
        <taxon>Strigomonas</taxon>
    </lineage>
</organism>